<feature type="domain" description="Bacterial surface antigen (D15)" evidence="4">
    <location>
        <begin position="467"/>
        <end position="662"/>
    </location>
</feature>
<feature type="region of interest" description="Disordered" evidence="3">
    <location>
        <begin position="140"/>
        <end position="165"/>
    </location>
</feature>
<feature type="compositionally biased region" description="Basic and acidic residues" evidence="3">
    <location>
        <begin position="297"/>
        <end position="309"/>
    </location>
</feature>
<dbReference type="AlphaFoldDB" id="A0ABD3PM61"/>
<name>A0ABD3PM61_9STRA</name>
<evidence type="ECO:0000313" key="5">
    <source>
        <dbReference type="EMBL" id="KAL3788852.1"/>
    </source>
</evidence>
<accession>A0ABD3PM61</accession>
<comment type="caution">
    <text evidence="5">The sequence shown here is derived from an EMBL/GenBank/DDBJ whole genome shotgun (WGS) entry which is preliminary data.</text>
</comment>
<feature type="region of interest" description="Disordered" evidence="3">
    <location>
        <begin position="49"/>
        <end position="76"/>
    </location>
</feature>
<dbReference type="Proteomes" id="UP001530315">
    <property type="component" value="Unassembled WGS sequence"/>
</dbReference>
<proteinExistence type="predicted"/>
<dbReference type="Gene3D" id="2.40.160.50">
    <property type="entry name" value="membrane protein fhac: a member of the omp85/tpsb transporter family"/>
    <property type="match status" value="1"/>
</dbReference>
<keyword evidence="2" id="KW-0472">Membrane</keyword>
<gene>
    <name evidence="5" type="ORF">ACHAW5_009209</name>
</gene>
<protein>
    <recommendedName>
        <fullName evidence="4">Bacterial surface antigen (D15) domain-containing protein</fullName>
    </recommendedName>
</protein>
<evidence type="ECO:0000256" key="3">
    <source>
        <dbReference type="SAM" id="MobiDB-lite"/>
    </source>
</evidence>
<dbReference type="EMBL" id="JALLAZ020000708">
    <property type="protein sequence ID" value="KAL3788852.1"/>
    <property type="molecule type" value="Genomic_DNA"/>
</dbReference>
<feature type="region of interest" description="Disordered" evidence="3">
    <location>
        <begin position="249"/>
        <end position="309"/>
    </location>
</feature>
<feature type="compositionally biased region" description="Low complexity" evidence="3">
    <location>
        <begin position="273"/>
        <end position="291"/>
    </location>
</feature>
<evidence type="ECO:0000313" key="6">
    <source>
        <dbReference type="Proteomes" id="UP001530315"/>
    </source>
</evidence>
<organism evidence="5 6">
    <name type="scientific">Stephanodiscus triporus</name>
    <dbReference type="NCBI Taxonomy" id="2934178"/>
    <lineage>
        <taxon>Eukaryota</taxon>
        <taxon>Sar</taxon>
        <taxon>Stramenopiles</taxon>
        <taxon>Ochrophyta</taxon>
        <taxon>Bacillariophyta</taxon>
        <taxon>Coscinodiscophyceae</taxon>
        <taxon>Thalassiosirophycidae</taxon>
        <taxon>Stephanodiscales</taxon>
        <taxon>Stephanodiscaceae</taxon>
        <taxon>Stephanodiscus</taxon>
    </lineage>
</organism>
<sequence>MAATASDPDRKREEEEERPPPPQPDDRRARYISDYMLPLAYPARVVVAAGFGGPDDDDDDDEGKGGRRAPRTSSEFVNARLIEAGLPLGGVVDVGNTSSSSSSSSSSSLASHSASIGRFVRDMEGTGCYDAVRVRLGMPSSATTTTSSSSSSSSSTSSPSSRRYDVTVKLREKRWYRLHVGGGINADDLSSIVGGGVGNGVDVPKLQFEASASLLNLTGYADVSSASYSVDQTGSPSFVLAHDRPLASCRPSRNGRRRGVANVVVKDDDDYGTSSSSSSTTTPITSTTRTSLGLHATFRDDDHERTRSSRERVRAVGARLANHNVGSDGACRPSTSPPEAMAGPYLFAEWNASIRDVLPRRFPAAAAGSSCRLDCSREVALEAGTSIKHSLSAGAYMNGCRVDRRHDPTSGYDAHVVGELAGPPGDVGYWKIRGGLSCHLPVRSLLRSTAPRAKDDDGKDDIANDCAVRCHDGDSSSAPTSVTGAALHSSFNCGVIRPLTFGGSLGDSNGAAAPSSLPLLSDRFYVGGPGQLRGFLPAGIGPRSSGGGSCVPGGDALGGDLFYTSTLAVSAPFPSYLSALRGNGARLFGFANAGTCVSASPLVGTGCSPVWNRILLSSRLAVGGGVSVGSPMGRFEATYAVPLRYGPRDARRSVQFGLGLTF</sequence>
<keyword evidence="6" id="KW-1185">Reference proteome</keyword>
<evidence type="ECO:0000259" key="4">
    <source>
        <dbReference type="Pfam" id="PF01103"/>
    </source>
</evidence>
<dbReference type="Pfam" id="PF01103">
    <property type="entry name" value="Omp85"/>
    <property type="match status" value="1"/>
</dbReference>
<evidence type="ECO:0000256" key="1">
    <source>
        <dbReference type="ARBA" id="ARBA00004370"/>
    </source>
</evidence>
<feature type="compositionally biased region" description="Low complexity" evidence="3">
    <location>
        <begin position="140"/>
        <end position="161"/>
    </location>
</feature>
<feature type="region of interest" description="Disordered" evidence="3">
    <location>
        <begin position="1"/>
        <end position="33"/>
    </location>
</feature>
<reference evidence="5 6" key="1">
    <citation type="submission" date="2024-10" db="EMBL/GenBank/DDBJ databases">
        <title>Updated reference genomes for cyclostephanoid diatoms.</title>
        <authorList>
            <person name="Roberts W.R."/>
            <person name="Alverson A.J."/>
        </authorList>
    </citation>
    <scope>NUCLEOTIDE SEQUENCE [LARGE SCALE GENOMIC DNA]</scope>
    <source>
        <strain evidence="5 6">AJA276-08</strain>
    </source>
</reference>
<comment type="subcellular location">
    <subcellularLocation>
        <location evidence="1">Membrane</location>
    </subcellularLocation>
</comment>
<evidence type="ECO:0000256" key="2">
    <source>
        <dbReference type="ARBA" id="ARBA00023136"/>
    </source>
</evidence>
<dbReference type="GO" id="GO:0016020">
    <property type="term" value="C:membrane"/>
    <property type="evidence" value="ECO:0007669"/>
    <property type="project" value="UniProtKB-SubCell"/>
</dbReference>
<dbReference type="InterPro" id="IPR000184">
    <property type="entry name" value="Bac_surfAg_D15"/>
</dbReference>